<accession>A0A1N6S559</accession>
<organism evidence="1 2">
    <name type="scientific">Micromonospora avicenniae</name>
    <dbReference type="NCBI Taxonomy" id="1198245"/>
    <lineage>
        <taxon>Bacteria</taxon>
        <taxon>Bacillati</taxon>
        <taxon>Actinomycetota</taxon>
        <taxon>Actinomycetes</taxon>
        <taxon>Micromonosporales</taxon>
        <taxon>Micromonosporaceae</taxon>
        <taxon>Micromonospora</taxon>
    </lineage>
</organism>
<dbReference type="EMBL" id="FTNF01000002">
    <property type="protein sequence ID" value="SIQ36245.1"/>
    <property type="molecule type" value="Genomic_DNA"/>
</dbReference>
<protein>
    <recommendedName>
        <fullName evidence="3">DUF742 domain-containing protein</fullName>
    </recommendedName>
</protein>
<gene>
    <name evidence="1" type="ORF">SAMN05444858_102104</name>
</gene>
<dbReference type="AlphaFoldDB" id="A0A1N6S559"/>
<sequence>MTTSDAEPRWVDDDAGPVVRPYAMTRGRAIAKNRFNVISLVAATRVAPPAEVGIGPEHIRIVGLCQERPLAMAEVAAHLGLPLGTVRVLLDDLLARQLVRVTEPAQHTNLPDNRVFEALINGLRAL</sequence>
<evidence type="ECO:0000313" key="1">
    <source>
        <dbReference type="EMBL" id="SIQ36245.1"/>
    </source>
</evidence>
<dbReference type="PANTHER" id="PTHR36221">
    <property type="entry name" value="DUF742 DOMAIN-CONTAINING PROTEIN"/>
    <property type="match status" value="1"/>
</dbReference>
<dbReference type="InterPro" id="IPR036388">
    <property type="entry name" value="WH-like_DNA-bd_sf"/>
</dbReference>
<evidence type="ECO:0008006" key="3">
    <source>
        <dbReference type="Google" id="ProtNLM"/>
    </source>
</evidence>
<dbReference type="Gene3D" id="1.10.10.10">
    <property type="entry name" value="Winged helix-like DNA-binding domain superfamily/Winged helix DNA-binding domain"/>
    <property type="match status" value="1"/>
</dbReference>
<name>A0A1N6S559_9ACTN</name>
<dbReference type="PANTHER" id="PTHR36221:SF1">
    <property type="entry name" value="DUF742 DOMAIN-CONTAINING PROTEIN"/>
    <property type="match status" value="1"/>
</dbReference>
<reference evidence="1 2" key="1">
    <citation type="submission" date="2017-01" db="EMBL/GenBank/DDBJ databases">
        <authorList>
            <person name="Mah S.A."/>
            <person name="Swanson W.J."/>
            <person name="Moy G.W."/>
            <person name="Vacquier V.D."/>
        </authorList>
    </citation>
    <scope>NUCLEOTIDE SEQUENCE [LARGE SCALE GENOMIC DNA]</scope>
    <source>
        <strain evidence="1 2">DSM 45758</strain>
    </source>
</reference>
<dbReference type="RefSeq" id="WP_076467594.1">
    <property type="nucleotide sequence ID" value="NZ_FTNF01000002.1"/>
</dbReference>
<dbReference type="Proteomes" id="UP000186004">
    <property type="component" value="Unassembled WGS sequence"/>
</dbReference>
<dbReference type="OrthoDB" id="3217123at2"/>
<proteinExistence type="predicted"/>
<dbReference type="STRING" id="1198245.SAMN05444858_102104"/>
<evidence type="ECO:0000313" key="2">
    <source>
        <dbReference type="Proteomes" id="UP000186004"/>
    </source>
</evidence>
<dbReference type="InterPro" id="IPR007995">
    <property type="entry name" value="DUF742"/>
</dbReference>
<keyword evidence="2" id="KW-1185">Reference proteome</keyword>
<dbReference type="Pfam" id="PF05331">
    <property type="entry name" value="DUF742"/>
    <property type="match status" value="1"/>
</dbReference>